<comment type="caution">
    <text evidence="6">The sequence shown here is derived from an EMBL/GenBank/DDBJ whole genome shotgun (WGS) entry which is preliminary data.</text>
</comment>
<dbReference type="PANTHER" id="PTHR42910:SF1">
    <property type="entry name" value="MAJOR FACILITATOR SUPERFAMILY (MFS) PROFILE DOMAIN-CONTAINING PROTEIN"/>
    <property type="match status" value="1"/>
</dbReference>
<feature type="transmembrane region" description="Helical" evidence="4">
    <location>
        <begin position="24"/>
        <end position="41"/>
    </location>
</feature>
<evidence type="ECO:0000256" key="4">
    <source>
        <dbReference type="SAM" id="Phobius"/>
    </source>
</evidence>
<reference evidence="7" key="1">
    <citation type="journal article" date="2019" name="Int. J. Syst. Evol. Microbiol.">
        <title>The Global Catalogue of Microorganisms (GCM) 10K type strain sequencing project: providing services to taxonomists for standard genome sequencing and annotation.</title>
        <authorList>
            <consortium name="The Broad Institute Genomics Platform"/>
            <consortium name="The Broad Institute Genome Sequencing Center for Infectious Disease"/>
            <person name="Wu L."/>
            <person name="Ma J."/>
        </authorList>
    </citation>
    <scope>NUCLEOTIDE SEQUENCE [LARGE SCALE GENOMIC DNA]</scope>
    <source>
        <strain evidence="7">CCUG 62793</strain>
    </source>
</reference>
<keyword evidence="2 4" id="KW-1133">Transmembrane helix</keyword>
<keyword evidence="1 4" id="KW-0812">Transmembrane</keyword>
<dbReference type="InterPro" id="IPR036259">
    <property type="entry name" value="MFS_trans_sf"/>
</dbReference>
<evidence type="ECO:0000256" key="2">
    <source>
        <dbReference type="ARBA" id="ARBA00022989"/>
    </source>
</evidence>
<dbReference type="PANTHER" id="PTHR42910">
    <property type="entry name" value="TRANSPORTER SCO4007-RELATED"/>
    <property type="match status" value="1"/>
</dbReference>
<feature type="transmembrane region" description="Helical" evidence="4">
    <location>
        <begin position="61"/>
        <end position="79"/>
    </location>
</feature>
<proteinExistence type="predicted"/>
<gene>
    <name evidence="6" type="ORF">ACFSPV_25305</name>
</gene>
<dbReference type="Gene3D" id="1.20.1720.10">
    <property type="entry name" value="Multidrug resistance protein D"/>
    <property type="match status" value="1"/>
</dbReference>
<evidence type="ECO:0000313" key="6">
    <source>
        <dbReference type="EMBL" id="MFD2322003.1"/>
    </source>
</evidence>
<dbReference type="SUPFAM" id="SSF103473">
    <property type="entry name" value="MFS general substrate transporter"/>
    <property type="match status" value="1"/>
</dbReference>
<evidence type="ECO:0000256" key="3">
    <source>
        <dbReference type="ARBA" id="ARBA00023136"/>
    </source>
</evidence>
<keyword evidence="7" id="KW-1185">Reference proteome</keyword>
<dbReference type="Proteomes" id="UP001597287">
    <property type="component" value="Unassembled WGS sequence"/>
</dbReference>
<protein>
    <submittedName>
        <fullName evidence="6">MFS transporter</fullName>
    </submittedName>
</protein>
<sequence length="131" mass="13252">MSCIQSTHNQAANGEKASGVPRSLVLLMATTAGVGVASLYYSQPMLGVLGPDLDAGERAVGFVPTLTQLGYALGILLLAPLGDRMDRRRIILAKTAALMLALLASGLAPGLAPLLAASLAVGLAATLAQDV</sequence>
<feature type="non-terminal residue" evidence="6">
    <location>
        <position position="131"/>
    </location>
</feature>
<evidence type="ECO:0000259" key="5">
    <source>
        <dbReference type="PROSITE" id="PS50850"/>
    </source>
</evidence>
<feature type="transmembrane region" description="Helical" evidence="4">
    <location>
        <begin position="100"/>
        <end position="128"/>
    </location>
</feature>
<name>A0ABW5EXE7_9BURK</name>
<accession>A0ABW5EXE7</accession>
<dbReference type="PROSITE" id="PS50850">
    <property type="entry name" value="MFS"/>
    <property type="match status" value="1"/>
</dbReference>
<dbReference type="InterPro" id="IPR020846">
    <property type="entry name" value="MFS_dom"/>
</dbReference>
<evidence type="ECO:0000313" key="7">
    <source>
        <dbReference type="Proteomes" id="UP001597287"/>
    </source>
</evidence>
<keyword evidence="3 4" id="KW-0472">Membrane</keyword>
<dbReference type="EMBL" id="JBHUIG010000034">
    <property type="protein sequence ID" value="MFD2322003.1"/>
    <property type="molecule type" value="Genomic_DNA"/>
</dbReference>
<evidence type="ECO:0000256" key="1">
    <source>
        <dbReference type="ARBA" id="ARBA00022692"/>
    </source>
</evidence>
<feature type="domain" description="Major facilitator superfamily (MFS) profile" evidence="5">
    <location>
        <begin position="21"/>
        <end position="131"/>
    </location>
</feature>
<organism evidence="6 7">
    <name type="scientific">Delftia deserti</name>
    <dbReference type="NCBI Taxonomy" id="1651218"/>
    <lineage>
        <taxon>Bacteria</taxon>
        <taxon>Pseudomonadati</taxon>
        <taxon>Pseudomonadota</taxon>
        <taxon>Betaproteobacteria</taxon>
        <taxon>Burkholderiales</taxon>
        <taxon>Comamonadaceae</taxon>
        <taxon>Delftia</taxon>
    </lineage>
</organism>